<evidence type="ECO:0000256" key="4">
    <source>
        <dbReference type="ARBA" id="ARBA00022723"/>
    </source>
</evidence>
<evidence type="ECO:0000259" key="7">
    <source>
        <dbReference type="PROSITE" id="PS51379"/>
    </source>
</evidence>
<organism evidence="8 9">
    <name type="scientific">Acetobacteroides hydrogenigenes</name>
    <dbReference type="NCBI Taxonomy" id="979970"/>
    <lineage>
        <taxon>Bacteria</taxon>
        <taxon>Pseudomonadati</taxon>
        <taxon>Bacteroidota</taxon>
        <taxon>Bacteroidia</taxon>
        <taxon>Bacteroidales</taxon>
        <taxon>Rikenellaceae</taxon>
        <taxon>Acetobacteroides</taxon>
    </lineage>
</organism>
<feature type="domain" description="4Fe-4S ferredoxin-type" evidence="7">
    <location>
        <begin position="58"/>
        <end position="86"/>
    </location>
</feature>
<dbReference type="InterPro" id="IPR006137">
    <property type="entry name" value="NADH_UbQ_OxRdtase-like_20kDa"/>
</dbReference>
<evidence type="ECO:0000256" key="1">
    <source>
        <dbReference type="ARBA" id="ARBA00001966"/>
    </source>
</evidence>
<comment type="caution">
    <text evidence="8">The sequence shown here is derived from an EMBL/GenBank/DDBJ whole genome shotgun (WGS) entry which is preliminary data.</text>
</comment>
<dbReference type="GO" id="GO:0046872">
    <property type="term" value="F:metal ion binding"/>
    <property type="evidence" value="ECO:0007669"/>
    <property type="project" value="UniProtKB-KW"/>
</dbReference>
<sequence length="253" mass="27529">MLDELKILRDHGIQYVKDLRGATLTPLFRGRPVVNLEVPQADVDALVSMCPSKAIGSSPLSIDLGKCVFCRECEFAFPTAIQFTNDFRIAANRREDLIVRAGEDKPIRLDESAIRPEIRKTLRNSLKLREVSAAGENSGEMELNAAGNVNFDMGRFGIEFVASPRHVDGVVITGPISANMAQALQVCFDATPDPKVVVLVGSDAISGGLFADSPALDRSFVEAHHIDLYVPGNPAHPLTFINGLMDMLGIEDR</sequence>
<gene>
    <name evidence="8" type="ORF">CLV25_106124</name>
</gene>
<dbReference type="PROSITE" id="PS51379">
    <property type="entry name" value="4FE4S_FER_2"/>
    <property type="match status" value="1"/>
</dbReference>
<evidence type="ECO:0000256" key="3">
    <source>
        <dbReference type="ARBA" id="ARBA00022485"/>
    </source>
</evidence>
<evidence type="ECO:0000256" key="6">
    <source>
        <dbReference type="ARBA" id="ARBA00023014"/>
    </source>
</evidence>
<comment type="similarity">
    <text evidence="2">Belongs to the complex I 20 kDa subunit family.</text>
</comment>
<name>A0A4R2EMS5_9BACT</name>
<dbReference type="Proteomes" id="UP000294830">
    <property type="component" value="Unassembled WGS sequence"/>
</dbReference>
<reference evidence="8 9" key="1">
    <citation type="submission" date="2019-03" db="EMBL/GenBank/DDBJ databases">
        <title>Genomic Encyclopedia of Archaeal and Bacterial Type Strains, Phase II (KMG-II): from individual species to whole genera.</title>
        <authorList>
            <person name="Goeker M."/>
        </authorList>
    </citation>
    <scope>NUCLEOTIDE SEQUENCE [LARGE SCALE GENOMIC DNA]</scope>
    <source>
        <strain evidence="8 9">RL-C</strain>
    </source>
</reference>
<proteinExistence type="inferred from homology"/>
<dbReference type="InterPro" id="IPR017896">
    <property type="entry name" value="4Fe4S_Fe-S-bd"/>
</dbReference>
<dbReference type="PANTHER" id="PTHR42989">
    <property type="entry name" value="HYDROGENASE-4 COMPONENT I"/>
    <property type="match status" value="1"/>
</dbReference>
<keyword evidence="9" id="KW-1185">Reference proteome</keyword>
<dbReference type="Gene3D" id="3.40.50.12280">
    <property type="match status" value="1"/>
</dbReference>
<dbReference type="EMBL" id="SLWB01000006">
    <property type="protein sequence ID" value="TCN68542.1"/>
    <property type="molecule type" value="Genomic_DNA"/>
</dbReference>
<dbReference type="PANTHER" id="PTHR42989:SF1">
    <property type="entry name" value="FORMATE HYDROGENLYASE SUBUNIT 7-RELATED"/>
    <property type="match status" value="1"/>
</dbReference>
<dbReference type="AlphaFoldDB" id="A0A4R2EMS5"/>
<dbReference type="SUPFAM" id="SSF54862">
    <property type="entry name" value="4Fe-4S ferredoxins"/>
    <property type="match status" value="1"/>
</dbReference>
<keyword evidence="3" id="KW-0004">4Fe-4S</keyword>
<dbReference type="InterPro" id="IPR052375">
    <property type="entry name" value="Complex_I_20kDa-like"/>
</dbReference>
<dbReference type="Pfam" id="PF01058">
    <property type="entry name" value="Oxidored_q6"/>
    <property type="match status" value="1"/>
</dbReference>
<keyword evidence="6" id="KW-0411">Iron-sulfur</keyword>
<evidence type="ECO:0000256" key="2">
    <source>
        <dbReference type="ARBA" id="ARBA00009173"/>
    </source>
</evidence>
<keyword evidence="4" id="KW-0479">Metal-binding</keyword>
<dbReference type="OrthoDB" id="9786737at2"/>
<keyword evidence="5" id="KW-0408">Iron</keyword>
<accession>A0A4R2EMS5</accession>
<dbReference type="GO" id="GO:0051539">
    <property type="term" value="F:4 iron, 4 sulfur cluster binding"/>
    <property type="evidence" value="ECO:0007669"/>
    <property type="project" value="UniProtKB-KW"/>
</dbReference>
<dbReference type="SUPFAM" id="SSF56770">
    <property type="entry name" value="HydA/Nqo6-like"/>
    <property type="match status" value="1"/>
</dbReference>
<comment type="cofactor">
    <cofactor evidence="1">
        <name>[4Fe-4S] cluster</name>
        <dbReference type="ChEBI" id="CHEBI:49883"/>
    </cofactor>
</comment>
<dbReference type="RefSeq" id="WP_131839121.1">
    <property type="nucleotide sequence ID" value="NZ_SLWB01000006.1"/>
</dbReference>
<evidence type="ECO:0000313" key="9">
    <source>
        <dbReference type="Proteomes" id="UP000294830"/>
    </source>
</evidence>
<evidence type="ECO:0000256" key="5">
    <source>
        <dbReference type="ARBA" id="ARBA00023004"/>
    </source>
</evidence>
<protein>
    <submittedName>
        <fullName evidence="8">Ni,Fe-hydrogenase III small subunit</fullName>
    </submittedName>
</protein>
<evidence type="ECO:0000313" key="8">
    <source>
        <dbReference type="EMBL" id="TCN68542.1"/>
    </source>
</evidence>